<protein>
    <submittedName>
        <fullName evidence="2">Uncharacterized protein</fullName>
    </submittedName>
</protein>
<feature type="region of interest" description="Disordered" evidence="1">
    <location>
        <begin position="1"/>
        <end position="36"/>
    </location>
</feature>
<feature type="region of interest" description="Disordered" evidence="1">
    <location>
        <begin position="51"/>
        <end position="79"/>
    </location>
</feature>
<proteinExistence type="predicted"/>
<dbReference type="Proteomes" id="UP000287166">
    <property type="component" value="Unassembled WGS sequence"/>
</dbReference>
<evidence type="ECO:0000313" key="3">
    <source>
        <dbReference type="Proteomes" id="UP000287166"/>
    </source>
</evidence>
<sequence length="293" mass="33209">MFPQFSNPHTLSQATKRVDRLALEDNDHPPSYEGAERTEMIAQLEGLLKRSFGNLTTSPRDQEHDTPRRKKRRIGADDVHLSESSPLPFRLVSRALPPKSILLKPKPPPAIVVQEPSCEDDEIEAERRRAQAQAVAVDFDWVMAESKQTYLPSKNDHKKVIHVQAQLATPEPIMMVVEREKPPPRKPKLALSLPPADFQPSPHSLPAQGVLCPVVDVTTPGLPEPKRKRCRKPHVPRPRPPAMFWRPFHGMGGKSAGYAMGYEGSWPVHENDPRCYTYQRDTMRRGSLMQSYF</sequence>
<name>A0A401H0J2_9APHY</name>
<accession>A0A401H0J2</accession>
<dbReference type="InParanoid" id="A0A401H0J2"/>
<keyword evidence="3" id="KW-1185">Reference proteome</keyword>
<organism evidence="2 3">
    <name type="scientific">Sparassis crispa</name>
    <dbReference type="NCBI Taxonomy" id="139825"/>
    <lineage>
        <taxon>Eukaryota</taxon>
        <taxon>Fungi</taxon>
        <taxon>Dikarya</taxon>
        <taxon>Basidiomycota</taxon>
        <taxon>Agaricomycotina</taxon>
        <taxon>Agaricomycetes</taxon>
        <taxon>Polyporales</taxon>
        <taxon>Sparassidaceae</taxon>
        <taxon>Sparassis</taxon>
    </lineage>
</organism>
<dbReference type="AlphaFoldDB" id="A0A401H0J2"/>
<evidence type="ECO:0000313" key="2">
    <source>
        <dbReference type="EMBL" id="GBE87938.1"/>
    </source>
</evidence>
<feature type="compositionally biased region" description="Basic and acidic residues" evidence="1">
    <location>
        <begin position="16"/>
        <end position="36"/>
    </location>
</feature>
<gene>
    <name evidence="2" type="ORF">SCP_1201640</name>
</gene>
<dbReference type="EMBL" id="BFAD01000012">
    <property type="protein sequence ID" value="GBE87938.1"/>
    <property type="molecule type" value="Genomic_DNA"/>
</dbReference>
<evidence type="ECO:0000256" key="1">
    <source>
        <dbReference type="SAM" id="MobiDB-lite"/>
    </source>
</evidence>
<dbReference type="RefSeq" id="XP_027618851.1">
    <property type="nucleotide sequence ID" value="XM_027763050.1"/>
</dbReference>
<feature type="compositionally biased region" description="Polar residues" evidence="1">
    <location>
        <begin position="1"/>
        <end position="15"/>
    </location>
</feature>
<comment type="caution">
    <text evidence="2">The sequence shown here is derived from an EMBL/GenBank/DDBJ whole genome shotgun (WGS) entry which is preliminary data.</text>
</comment>
<dbReference type="GeneID" id="38784855"/>
<dbReference type="OrthoDB" id="3063716at2759"/>
<reference evidence="2 3" key="1">
    <citation type="journal article" date="2018" name="Sci. Rep.">
        <title>Genome sequence of the cauliflower mushroom Sparassis crispa (Hanabiratake) and its association with beneficial usage.</title>
        <authorList>
            <person name="Kiyama R."/>
            <person name="Furutani Y."/>
            <person name="Kawaguchi K."/>
            <person name="Nakanishi T."/>
        </authorList>
    </citation>
    <scope>NUCLEOTIDE SEQUENCE [LARGE SCALE GENOMIC DNA]</scope>
</reference>